<evidence type="ECO:0000313" key="2">
    <source>
        <dbReference type="EMBL" id="OAX37492.1"/>
    </source>
</evidence>
<feature type="chain" id="PRO_5008597627" evidence="1">
    <location>
        <begin position="22"/>
        <end position="151"/>
    </location>
</feature>
<reference evidence="2 3" key="1">
    <citation type="submission" date="2016-06" db="EMBL/GenBank/DDBJ databases">
        <title>Comparative genomics of the ectomycorrhizal sister species Rhizopogon vinicolor and Rhizopogon vesiculosus (Basidiomycota: Boletales) reveals a divergence of the mating type B locus.</title>
        <authorList>
            <consortium name="DOE Joint Genome Institute"/>
            <person name="Mujic A.B."/>
            <person name="Kuo A."/>
            <person name="Tritt A."/>
            <person name="Lipzen A."/>
            <person name="Chen C."/>
            <person name="Johnson J."/>
            <person name="Sharma A."/>
            <person name="Barry K."/>
            <person name="Grigoriev I.V."/>
            <person name="Spatafora J.W."/>
        </authorList>
    </citation>
    <scope>NUCLEOTIDE SEQUENCE [LARGE SCALE GENOMIC DNA]</scope>
    <source>
        <strain evidence="2 3">AM-OR11-026</strain>
    </source>
</reference>
<keyword evidence="3" id="KW-1185">Reference proteome</keyword>
<name>A0A1B7MY24_9AGAM</name>
<feature type="signal peptide" evidence="1">
    <location>
        <begin position="1"/>
        <end position="21"/>
    </location>
</feature>
<gene>
    <name evidence="2" type="ORF">K503DRAFT_230985</name>
</gene>
<keyword evidence="1" id="KW-0732">Signal</keyword>
<protein>
    <submittedName>
        <fullName evidence="2">Uncharacterized protein</fullName>
    </submittedName>
</protein>
<evidence type="ECO:0000313" key="3">
    <source>
        <dbReference type="Proteomes" id="UP000092154"/>
    </source>
</evidence>
<evidence type="ECO:0000256" key="1">
    <source>
        <dbReference type="SAM" id="SignalP"/>
    </source>
</evidence>
<dbReference type="InParanoid" id="A0A1B7MY24"/>
<dbReference type="EMBL" id="KV448349">
    <property type="protein sequence ID" value="OAX37492.1"/>
    <property type="molecule type" value="Genomic_DNA"/>
</dbReference>
<organism evidence="2 3">
    <name type="scientific">Rhizopogon vinicolor AM-OR11-026</name>
    <dbReference type="NCBI Taxonomy" id="1314800"/>
    <lineage>
        <taxon>Eukaryota</taxon>
        <taxon>Fungi</taxon>
        <taxon>Dikarya</taxon>
        <taxon>Basidiomycota</taxon>
        <taxon>Agaricomycotina</taxon>
        <taxon>Agaricomycetes</taxon>
        <taxon>Agaricomycetidae</taxon>
        <taxon>Boletales</taxon>
        <taxon>Suillineae</taxon>
        <taxon>Rhizopogonaceae</taxon>
        <taxon>Rhizopogon</taxon>
    </lineage>
</organism>
<dbReference type="AlphaFoldDB" id="A0A1B7MY24"/>
<proteinExistence type="predicted"/>
<accession>A0A1B7MY24</accession>
<dbReference type="Proteomes" id="UP000092154">
    <property type="component" value="Unassembled WGS sequence"/>
</dbReference>
<sequence>MKVADTVVLVVFLILAHVRHGSVPSDQQFVPLPNWPQVAAPGPSNVYRANLLRPNVSIYGRDTRLIVYSDLLQILPLKPGYQDAHRVYICCSREHRKKLWTVGERLMVKVMILVKRAWLWELVVMFQKISDAVGGKTEGSGRRQEQNEMNE</sequence>